<evidence type="ECO:0000313" key="1">
    <source>
        <dbReference type="Proteomes" id="UP000036681"/>
    </source>
</evidence>
<organism evidence="1 2">
    <name type="scientific">Ascaris lumbricoides</name>
    <name type="common">Giant roundworm</name>
    <dbReference type="NCBI Taxonomy" id="6252"/>
    <lineage>
        <taxon>Eukaryota</taxon>
        <taxon>Metazoa</taxon>
        <taxon>Ecdysozoa</taxon>
        <taxon>Nematoda</taxon>
        <taxon>Chromadorea</taxon>
        <taxon>Rhabditida</taxon>
        <taxon>Spirurina</taxon>
        <taxon>Ascaridomorpha</taxon>
        <taxon>Ascaridoidea</taxon>
        <taxon>Ascarididae</taxon>
        <taxon>Ascaris</taxon>
    </lineage>
</organism>
<name>A0A0M3I432_ASCLU</name>
<sequence length="130" mass="14851">MSAAVRLKEFVLNARYLLHVVCTCVAMRKETTHVSSSIGTIRGRSLMQHISWMIAIIFLGGEDRRGRGRHRSVLQAGMNDVLRYFLKIVSLMDVDEREVMFLLHWVGGGRGIRGINSWSAYLLYLVNTLR</sequence>
<evidence type="ECO:0000313" key="2">
    <source>
        <dbReference type="WBParaSite" id="ALUE_0001148601-mRNA-1"/>
    </source>
</evidence>
<proteinExistence type="predicted"/>
<reference evidence="2" key="1">
    <citation type="submission" date="2017-02" db="UniProtKB">
        <authorList>
            <consortium name="WormBaseParasite"/>
        </authorList>
    </citation>
    <scope>IDENTIFICATION</scope>
</reference>
<keyword evidence="1" id="KW-1185">Reference proteome</keyword>
<dbReference type="Proteomes" id="UP000036681">
    <property type="component" value="Unplaced"/>
</dbReference>
<accession>A0A0M3I432</accession>
<dbReference type="WBParaSite" id="ALUE_0001148601-mRNA-1">
    <property type="protein sequence ID" value="ALUE_0001148601-mRNA-1"/>
    <property type="gene ID" value="ALUE_0001148601"/>
</dbReference>
<dbReference type="AlphaFoldDB" id="A0A0M3I432"/>
<protein>
    <submittedName>
        <fullName evidence="2">Secreted protein</fullName>
    </submittedName>
</protein>